<evidence type="ECO:0000259" key="13">
    <source>
        <dbReference type="SMART" id="SM01011"/>
    </source>
</evidence>
<evidence type="ECO:0000256" key="9">
    <source>
        <dbReference type="ARBA" id="ARBA00023211"/>
    </source>
</evidence>
<evidence type="ECO:0000256" key="10">
    <source>
        <dbReference type="ARBA" id="ARBA00069363"/>
    </source>
</evidence>
<dbReference type="Pfam" id="PF00557">
    <property type="entry name" value="Peptidase_M24"/>
    <property type="match status" value="1"/>
</dbReference>
<evidence type="ECO:0000256" key="7">
    <source>
        <dbReference type="ARBA" id="ARBA00022801"/>
    </source>
</evidence>
<keyword evidence="8" id="KW-0482">Metalloprotease</keyword>
<dbReference type="InterPro" id="IPR001714">
    <property type="entry name" value="Pept_M24_MAP"/>
</dbReference>
<dbReference type="PANTHER" id="PTHR43226">
    <property type="entry name" value="XAA-PRO AMINOPEPTIDASE 3"/>
    <property type="match status" value="1"/>
</dbReference>
<dbReference type="OrthoDB" id="9806388at2"/>
<dbReference type="PROSITE" id="PS00491">
    <property type="entry name" value="PROLINE_PEPTIDASE"/>
    <property type="match status" value="1"/>
</dbReference>
<dbReference type="InterPro" id="IPR036005">
    <property type="entry name" value="Creatinase/aminopeptidase-like"/>
</dbReference>
<dbReference type="SMART" id="SM01011">
    <property type="entry name" value="AMP_N"/>
    <property type="match status" value="1"/>
</dbReference>
<dbReference type="EMBL" id="AONC01000012">
    <property type="protein sequence ID" value="EXJ16400.1"/>
    <property type="molecule type" value="Genomic_DNA"/>
</dbReference>
<evidence type="ECO:0000256" key="8">
    <source>
        <dbReference type="ARBA" id="ARBA00023049"/>
    </source>
</evidence>
<gene>
    <name evidence="14" type="ORF">D779_0334</name>
</gene>
<evidence type="ECO:0000256" key="4">
    <source>
        <dbReference type="ARBA" id="ARBA00012574"/>
    </source>
</evidence>
<keyword evidence="14" id="KW-0031">Aminopeptidase</keyword>
<dbReference type="InterPro" id="IPR029149">
    <property type="entry name" value="Creatin/AminoP/Spt16_N"/>
</dbReference>
<comment type="similarity">
    <text evidence="3">Belongs to the peptidase M24B family.</text>
</comment>
<accession>W9W1D6</accession>
<protein>
    <recommendedName>
        <fullName evidence="10">Xaa-Pro aminopeptidase</fullName>
        <ecNumber evidence="4">3.4.11.9</ecNumber>
    </recommendedName>
    <alternativeName>
        <fullName evidence="11">Aminopeptidase P II</fullName>
    </alternativeName>
    <alternativeName>
        <fullName evidence="12">X-Pro aminopeptidase</fullName>
    </alternativeName>
</protein>
<dbReference type="NCBIfam" id="NF008131">
    <property type="entry name" value="PRK10879.1"/>
    <property type="match status" value="1"/>
</dbReference>
<dbReference type="PANTHER" id="PTHR43226:SF4">
    <property type="entry name" value="XAA-PRO AMINOPEPTIDASE 3"/>
    <property type="match status" value="1"/>
</dbReference>
<dbReference type="CDD" id="cd01087">
    <property type="entry name" value="Prolidase"/>
    <property type="match status" value="1"/>
</dbReference>
<dbReference type="PRINTS" id="PR00599">
    <property type="entry name" value="MAPEPTIDASE"/>
</dbReference>
<dbReference type="AlphaFoldDB" id="W9W1D6"/>
<dbReference type="InterPro" id="IPR001131">
    <property type="entry name" value="Peptidase_M24B_aminopep-P_CS"/>
</dbReference>
<dbReference type="SUPFAM" id="SSF53092">
    <property type="entry name" value="Creatinase/prolidase N-terminal domain"/>
    <property type="match status" value="1"/>
</dbReference>
<evidence type="ECO:0000256" key="5">
    <source>
        <dbReference type="ARBA" id="ARBA00022670"/>
    </source>
</evidence>
<evidence type="ECO:0000256" key="3">
    <source>
        <dbReference type="ARBA" id="ARBA00008766"/>
    </source>
</evidence>
<dbReference type="EC" id="3.4.11.9" evidence="4"/>
<evidence type="ECO:0000256" key="12">
    <source>
        <dbReference type="ARBA" id="ARBA00081411"/>
    </source>
</evidence>
<reference evidence="14 15" key="1">
    <citation type="submission" date="2012-11" db="EMBL/GenBank/DDBJ databases">
        <title>Genome assembly of Thiorhodococcus sp. AK35.</title>
        <authorList>
            <person name="Nupur N."/>
            <person name="Khatri I."/>
            <person name="Subramanian S."/>
            <person name="Pinnaka A."/>
        </authorList>
    </citation>
    <scope>NUCLEOTIDE SEQUENCE [LARGE SCALE GENOMIC DNA]</scope>
    <source>
        <strain evidence="14 15">AK35</strain>
    </source>
</reference>
<keyword evidence="15" id="KW-1185">Reference proteome</keyword>
<comment type="cofactor">
    <cofactor evidence="2">
        <name>Mn(2+)</name>
        <dbReference type="ChEBI" id="CHEBI:29035"/>
    </cofactor>
</comment>
<feature type="domain" description="Aminopeptidase P N-terminal" evidence="13">
    <location>
        <begin position="1"/>
        <end position="135"/>
    </location>
</feature>
<dbReference type="eggNOG" id="COG0006">
    <property type="taxonomic scope" value="Bacteria"/>
</dbReference>
<evidence type="ECO:0000313" key="14">
    <source>
        <dbReference type="EMBL" id="EXJ16400.1"/>
    </source>
</evidence>
<keyword evidence="7" id="KW-0378">Hydrolase</keyword>
<dbReference type="Pfam" id="PF05195">
    <property type="entry name" value="AMP_N"/>
    <property type="match status" value="1"/>
</dbReference>
<dbReference type="Proteomes" id="UP000019460">
    <property type="component" value="Unassembled WGS sequence"/>
</dbReference>
<dbReference type="FunFam" id="3.90.230.10:FF:000002">
    <property type="entry name" value="Xaa-Pro aminopeptidase 3"/>
    <property type="match status" value="1"/>
</dbReference>
<dbReference type="InterPro" id="IPR007865">
    <property type="entry name" value="Aminopep_P_N"/>
</dbReference>
<dbReference type="InterPro" id="IPR000994">
    <property type="entry name" value="Pept_M24"/>
</dbReference>
<comment type="caution">
    <text evidence="14">The sequence shown here is derived from an EMBL/GenBank/DDBJ whole genome shotgun (WGS) entry which is preliminary data.</text>
</comment>
<dbReference type="PATRIC" id="fig|1249627.3.peg.931"/>
<evidence type="ECO:0000256" key="6">
    <source>
        <dbReference type="ARBA" id="ARBA00022723"/>
    </source>
</evidence>
<comment type="catalytic activity">
    <reaction evidence="1">
        <text>Release of any N-terminal amino acid, including proline, that is linked to proline, even from a dipeptide or tripeptide.</text>
        <dbReference type="EC" id="3.4.11.9"/>
    </reaction>
</comment>
<dbReference type="STRING" id="1249627.D779_0334"/>
<keyword evidence="5" id="KW-0645">Protease</keyword>
<dbReference type="GO" id="GO:0005829">
    <property type="term" value="C:cytosol"/>
    <property type="evidence" value="ECO:0007669"/>
    <property type="project" value="TreeGrafter"/>
</dbReference>
<evidence type="ECO:0000313" key="15">
    <source>
        <dbReference type="Proteomes" id="UP000019460"/>
    </source>
</evidence>
<evidence type="ECO:0000256" key="2">
    <source>
        <dbReference type="ARBA" id="ARBA00001936"/>
    </source>
</evidence>
<dbReference type="InterPro" id="IPR052433">
    <property type="entry name" value="X-Pro_dipept-like"/>
</dbReference>
<keyword evidence="9" id="KW-0464">Manganese</keyword>
<dbReference type="GO" id="GO:0070006">
    <property type="term" value="F:metalloaminopeptidase activity"/>
    <property type="evidence" value="ECO:0007669"/>
    <property type="project" value="InterPro"/>
</dbReference>
<dbReference type="SUPFAM" id="SSF55920">
    <property type="entry name" value="Creatinase/aminopeptidase"/>
    <property type="match status" value="1"/>
</dbReference>
<dbReference type="Gene3D" id="3.90.230.10">
    <property type="entry name" value="Creatinase/methionine aminopeptidase superfamily"/>
    <property type="match status" value="1"/>
</dbReference>
<dbReference type="GO" id="GO:0006508">
    <property type="term" value="P:proteolysis"/>
    <property type="evidence" value="ECO:0007669"/>
    <property type="project" value="UniProtKB-KW"/>
</dbReference>
<sequence length="434" mass="48669">MTSAEFKRRRRALAKAIGRDGIAILPAAREAVRNRDVHYPFRQDSDFLYLTGFPEPDAFLALVPRRKDGEFVLFCRPSDPEREQWDGRRLGVEGAIARCGADEAHPLIDLDERMPELIEGRKRLYYPIGIDPDLDRRVMGWVNKVRSKIRLGAIAPDTFVAVDSLLHEQRLRKSVAEQKTMRRAARISAQAHCRLMRLCAPGMGERELETEFQHACAEQGARHLAYPSIVGGGANGCILHYVENADPLRDGDLVLIDAGCELDGYASDITRTFPVNGRFSPPQRELYELVLAAQLAAIDEARPGAGWNAPHDAAVRVLTKGLVRLGILSGKVGKLVEEEAYKPYYMHRTGHWLGMDVHDVGTYKVDGDWRRLEPGMVLTVEPGLYMPNDDSVPEPYRGIGIRIEDDVLITEKGSEVLTCDVPKDPDRIEALMRR</sequence>
<evidence type="ECO:0000256" key="1">
    <source>
        <dbReference type="ARBA" id="ARBA00001424"/>
    </source>
</evidence>
<evidence type="ECO:0000256" key="11">
    <source>
        <dbReference type="ARBA" id="ARBA00075356"/>
    </source>
</evidence>
<dbReference type="Gene3D" id="3.40.350.10">
    <property type="entry name" value="Creatinase/prolidase N-terminal domain"/>
    <property type="match status" value="1"/>
</dbReference>
<keyword evidence="6" id="KW-0479">Metal-binding</keyword>
<proteinExistence type="inferred from homology"/>
<organism evidence="14 15">
    <name type="scientific">Imhoffiella purpurea</name>
    <dbReference type="NCBI Taxonomy" id="1249627"/>
    <lineage>
        <taxon>Bacteria</taxon>
        <taxon>Pseudomonadati</taxon>
        <taxon>Pseudomonadota</taxon>
        <taxon>Gammaproteobacteria</taxon>
        <taxon>Chromatiales</taxon>
        <taxon>Chromatiaceae</taxon>
        <taxon>Imhoffiella</taxon>
    </lineage>
</organism>
<dbReference type="GO" id="GO:0030145">
    <property type="term" value="F:manganese ion binding"/>
    <property type="evidence" value="ECO:0007669"/>
    <property type="project" value="InterPro"/>
</dbReference>
<dbReference type="RefSeq" id="WP_043750065.1">
    <property type="nucleotide sequence ID" value="NZ_AONC01000012.1"/>
</dbReference>
<name>W9W1D6_9GAMM</name>